<gene>
    <name evidence="2" type="ORF">P43SY_009563</name>
</gene>
<comment type="caution">
    <text evidence="2">The sequence shown here is derived from an EMBL/GenBank/DDBJ whole genome shotgun (WGS) entry which is preliminary data.</text>
</comment>
<keyword evidence="3" id="KW-1185">Reference proteome</keyword>
<dbReference type="InterPro" id="IPR028322">
    <property type="entry name" value="PNRC-like_rgn"/>
</dbReference>
<accession>A0AAD5QBR3</accession>
<feature type="compositionally biased region" description="Basic and acidic residues" evidence="1">
    <location>
        <begin position="253"/>
        <end position="270"/>
    </location>
</feature>
<name>A0AAD5QBR3_PYTIN</name>
<dbReference type="EMBL" id="JAKCXM010000088">
    <property type="protein sequence ID" value="KAJ0403133.1"/>
    <property type="molecule type" value="Genomic_DNA"/>
</dbReference>
<dbReference type="Proteomes" id="UP001209570">
    <property type="component" value="Unassembled WGS sequence"/>
</dbReference>
<evidence type="ECO:0000256" key="1">
    <source>
        <dbReference type="SAM" id="MobiDB-lite"/>
    </source>
</evidence>
<feature type="compositionally biased region" description="Polar residues" evidence="1">
    <location>
        <begin position="124"/>
        <end position="139"/>
    </location>
</feature>
<feature type="region of interest" description="Disordered" evidence="1">
    <location>
        <begin position="101"/>
        <end position="307"/>
    </location>
</feature>
<dbReference type="Pfam" id="PF15365">
    <property type="entry name" value="PNRC"/>
    <property type="match status" value="1"/>
</dbReference>
<evidence type="ECO:0000313" key="3">
    <source>
        <dbReference type="Proteomes" id="UP001209570"/>
    </source>
</evidence>
<feature type="compositionally biased region" description="Low complexity" evidence="1">
    <location>
        <begin position="101"/>
        <end position="119"/>
    </location>
</feature>
<reference evidence="2" key="1">
    <citation type="submission" date="2021-12" db="EMBL/GenBank/DDBJ databases">
        <title>Prjna785345.</title>
        <authorList>
            <person name="Rujirawat T."/>
            <person name="Krajaejun T."/>
        </authorList>
    </citation>
    <scope>NUCLEOTIDE SEQUENCE</scope>
    <source>
        <strain evidence="2">Pi057C3</strain>
    </source>
</reference>
<feature type="compositionally biased region" description="Polar residues" evidence="1">
    <location>
        <begin position="180"/>
        <end position="199"/>
    </location>
</feature>
<organism evidence="2 3">
    <name type="scientific">Pythium insidiosum</name>
    <name type="common">Pythiosis disease agent</name>
    <dbReference type="NCBI Taxonomy" id="114742"/>
    <lineage>
        <taxon>Eukaryota</taxon>
        <taxon>Sar</taxon>
        <taxon>Stramenopiles</taxon>
        <taxon>Oomycota</taxon>
        <taxon>Peronosporomycetes</taxon>
        <taxon>Pythiales</taxon>
        <taxon>Pythiaceae</taxon>
        <taxon>Pythium</taxon>
    </lineage>
</organism>
<dbReference type="AlphaFoldDB" id="A0AAD5QBR3"/>
<sequence>MSSRDLIGRPLVPFFDADDNVNTSLVVDPSTRAHEALDVDARVWDKELGYFVYPNEEPSSTARHTSNGRGAATSAPIAIAGSHAPAPSSCSKLLLTPDMLSRSAPDSSSLLSMRSEQPSAPLPTDSNRSTPRSNSVQRGSRSKSRSNTPRKEKQRQQPSSVEDSSSGDDKTNGARRNGRKQTNGDGQRTATPKKSSSRGNKPAKQKEDLSAATGKWAWSAFQSSPDPKSLPLPPFAGPATESPKITALPPPRDPPKITERLDPPLEERPRPPSVPPERGQDAPPLPPTSIEHSMTQDLRRMLNIGGA</sequence>
<protein>
    <submittedName>
        <fullName evidence="2">Uncharacterized protein</fullName>
    </submittedName>
</protein>
<proteinExistence type="predicted"/>
<dbReference type="GO" id="GO:0016071">
    <property type="term" value="P:mRNA metabolic process"/>
    <property type="evidence" value="ECO:0007669"/>
    <property type="project" value="UniProtKB-ARBA"/>
</dbReference>
<evidence type="ECO:0000313" key="2">
    <source>
        <dbReference type="EMBL" id="KAJ0403133.1"/>
    </source>
</evidence>